<evidence type="ECO:0000256" key="1">
    <source>
        <dbReference type="SAM" id="Phobius"/>
    </source>
</evidence>
<dbReference type="AlphaFoldDB" id="G6FZE6"/>
<protein>
    <submittedName>
        <fullName evidence="2">Uncharacterized protein</fullName>
    </submittedName>
</protein>
<organism evidence="2 3">
    <name type="scientific">Fischerella thermalis JSC-11</name>
    <dbReference type="NCBI Taxonomy" id="741277"/>
    <lineage>
        <taxon>Bacteria</taxon>
        <taxon>Bacillati</taxon>
        <taxon>Cyanobacteriota</taxon>
        <taxon>Cyanophyceae</taxon>
        <taxon>Nostocales</taxon>
        <taxon>Hapalosiphonaceae</taxon>
        <taxon>Fischerella</taxon>
    </lineage>
</organism>
<proteinExistence type="predicted"/>
<reference evidence="2 3" key="1">
    <citation type="submission" date="2011-09" db="EMBL/GenBank/DDBJ databases">
        <title>The draft genome of Fischerella sp. JSC-11.</title>
        <authorList>
            <consortium name="US DOE Joint Genome Institute (JGI-PGF)"/>
            <person name="Lucas S."/>
            <person name="Han J."/>
            <person name="Lapidus A."/>
            <person name="Cheng J.-F."/>
            <person name="Goodwin L."/>
            <person name="Pitluck S."/>
            <person name="Peters L."/>
            <person name="Land M.L."/>
            <person name="Hauser L."/>
            <person name="Sarkisova S."/>
            <person name="Bryant D.A."/>
            <person name="Brown I."/>
            <person name="Woyke T.J."/>
        </authorList>
    </citation>
    <scope>NUCLEOTIDE SEQUENCE [LARGE SCALE GENOMIC DNA]</scope>
    <source>
        <strain evidence="2 3">JSC-11</strain>
    </source>
</reference>
<comment type="caution">
    <text evidence="2">The sequence shown here is derived from an EMBL/GenBank/DDBJ whole genome shotgun (WGS) entry which is preliminary data.</text>
</comment>
<evidence type="ECO:0000313" key="3">
    <source>
        <dbReference type="Proteomes" id="UP000004344"/>
    </source>
</evidence>
<sequence length="52" mass="6360">MDVIVYFLMFYFSWGMSLSFSFVVGQIIIFEKKRTRMNTDEYIFLMLGLWML</sequence>
<evidence type="ECO:0000313" key="2">
    <source>
        <dbReference type="EMBL" id="EHC08875.1"/>
    </source>
</evidence>
<keyword evidence="1" id="KW-0812">Transmembrane</keyword>
<feature type="transmembrane region" description="Helical" evidence="1">
    <location>
        <begin position="6"/>
        <end position="30"/>
    </location>
</feature>
<dbReference type="EMBL" id="AGIZ01000016">
    <property type="protein sequence ID" value="EHC08875.1"/>
    <property type="molecule type" value="Genomic_DNA"/>
</dbReference>
<keyword evidence="1" id="KW-0472">Membrane</keyword>
<keyword evidence="1" id="KW-1133">Transmembrane helix</keyword>
<dbReference type="Proteomes" id="UP000004344">
    <property type="component" value="Unassembled WGS sequence"/>
</dbReference>
<name>G6FZE6_9CYAN</name>
<keyword evidence="3" id="KW-1185">Reference proteome</keyword>
<gene>
    <name evidence="2" type="ORF">FJSC11DRAFT_4245</name>
</gene>
<accession>G6FZE6</accession>